<gene>
    <name evidence="2" type="ORF">J0A69_15225</name>
</gene>
<dbReference type="Gene3D" id="3.40.50.10140">
    <property type="entry name" value="Toll/interleukin-1 receptor homology (TIR) domain"/>
    <property type="match status" value="1"/>
</dbReference>
<proteinExistence type="predicted"/>
<reference evidence="2 3" key="1">
    <citation type="submission" date="2021-03" db="EMBL/GenBank/DDBJ databases">
        <title>novel species isolated from a fishpond in China.</title>
        <authorList>
            <person name="Lu H."/>
            <person name="Cai Z."/>
        </authorList>
    </citation>
    <scope>NUCLEOTIDE SEQUENCE [LARGE SCALE GENOMIC DNA]</scope>
    <source>
        <strain evidence="2 3">YJ13C</strain>
    </source>
</reference>
<name>A0ABS3CI75_9BACT</name>
<evidence type="ECO:0000313" key="3">
    <source>
        <dbReference type="Proteomes" id="UP000664480"/>
    </source>
</evidence>
<dbReference type="PROSITE" id="PS50104">
    <property type="entry name" value="TIR"/>
    <property type="match status" value="1"/>
</dbReference>
<dbReference type="Proteomes" id="UP000664480">
    <property type="component" value="Unassembled WGS sequence"/>
</dbReference>
<evidence type="ECO:0000259" key="1">
    <source>
        <dbReference type="PROSITE" id="PS50104"/>
    </source>
</evidence>
<comment type="caution">
    <text evidence="2">The sequence shown here is derived from an EMBL/GenBank/DDBJ whole genome shotgun (WGS) entry which is preliminary data.</text>
</comment>
<sequence>MQPIKQIEILFNLEQEAESLKDSNVDNPKFKIWKLTVEDRLSMIFGDFNTQSKRFKDIKFERNPTYAEYLAGVKFEKEVFNKGIEDAIILFQAVRGSIEEFGDYSKNEVAEKGMNKIFISHSSRDIEYVEEVVEMLKVIGLSRNQIFCSSFEGYGVELGEDFLERIKSEINSNSIVLFVITPNYFESQISMCEMGAAWVLSKIGIPILIPPLGFDDLRAVIPTIHGLKINDSKKWNSLKYLIQKEFGGIKHDDHTWEPDRDRILNRIEKLIQ</sequence>
<feature type="domain" description="TIR" evidence="1">
    <location>
        <begin position="113"/>
        <end position="242"/>
    </location>
</feature>
<keyword evidence="3" id="KW-1185">Reference proteome</keyword>
<dbReference type="InterPro" id="IPR000157">
    <property type="entry name" value="TIR_dom"/>
</dbReference>
<dbReference type="SUPFAM" id="SSF52200">
    <property type="entry name" value="Toll/Interleukin receptor TIR domain"/>
    <property type="match status" value="1"/>
</dbReference>
<evidence type="ECO:0000313" key="2">
    <source>
        <dbReference type="EMBL" id="MBN7816799.1"/>
    </source>
</evidence>
<dbReference type="EMBL" id="JAFKCU010000003">
    <property type="protein sequence ID" value="MBN7816799.1"/>
    <property type="molecule type" value="Genomic_DNA"/>
</dbReference>
<dbReference type="InterPro" id="IPR035897">
    <property type="entry name" value="Toll_tir_struct_dom_sf"/>
</dbReference>
<dbReference type="RefSeq" id="WP_206587463.1">
    <property type="nucleotide sequence ID" value="NZ_JAFKCU010000003.1"/>
</dbReference>
<keyword evidence="2" id="KW-0675">Receptor</keyword>
<accession>A0ABS3CI75</accession>
<dbReference type="Pfam" id="PF13676">
    <property type="entry name" value="TIR_2"/>
    <property type="match status" value="1"/>
</dbReference>
<organism evidence="2 3">
    <name type="scientific">Algoriphagus pacificus</name>
    <dbReference type="NCBI Taxonomy" id="2811234"/>
    <lineage>
        <taxon>Bacteria</taxon>
        <taxon>Pseudomonadati</taxon>
        <taxon>Bacteroidota</taxon>
        <taxon>Cytophagia</taxon>
        <taxon>Cytophagales</taxon>
        <taxon>Cyclobacteriaceae</taxon>
        <taxon>Algoriphagus</taxon>
    </lineage>
</organism>
<protein>
    <submittedName>
        <fullName evidence="2">Toll/interleukin-1 receptor domain-containing protein</fullName>
    </submittedName>
</protein>